<evidence type="ECO:0000313" key="2">
    <source>
        <dbReference type="Proteomes" id="UP000074410"/>
    </source>
</evidence>
<dbReference type="AlphaFoldDB" id="A0A147J670"/>
<dbReference type="Pfam" id="PF08843">
    <property type="entry name" value="AbiEii"/>
    <property type="match status" value="1"/>
</dbReference>
<name>A0A147J670_9SPHN</name>
<protein>
    <recommendedName>
        <fullName evidence="3">Nucleotidyl transferase AbiEii/AbiGii toxin family protein</fullName>
    </recommendedName>
</protein>
<dbReference type="RefSeq" id="WP_058717616.1">
    <property type="nucleotide sequence ID" value="NZ_LDTC01000109.1"/>
</dbReference>
<reference evidence="1 2" key="1">
    <citation type="journal article" date="2016" name="Front. Microbiol.">
        <title>Genomic Resource of Rice Seed Associated Bacteria.</title>
        <authorList>
            <person name="Midha S."/>
            <person name="Bansal K."/>
            <person name="Sharma S."/>
            <person name="Kumar N."/>
            <person name="Patil P.P."/>
            <person name="Chaudhry V."/>
            <person name="Patil P.B."/>
        </authorList>
    </citation>
    <scope>NUCLEOTIDE SEQUENCE [LARGE SCALE GENOMIC DNA]</scope>
    <source>
        <strain evidence="1 2">NS258</strain>
    </source>
</reference>
<evidence type="ECO:0008006" key="3">
    <source>
        <dbReference type="Google" id="ProtNLM"/>
    </source>
</evidence>
<organism evidence="1 2">
    <name type="scientific">Sphingomonas sanguinis</name>
    <dbReference type="NCBI Taxonomy" id="33051"/>
    <lineage>
        <taxon>Bacteria</taxon>
        <taxon>Pseudomonadati</taxon>
        <taxon>Pseudomonadota</taxon>
        <taxon>Alphaproteobacteria</taxon>
        <taxon>Sphingomonadales</taxon>
        <taxon>Sphingomonadaceae</taxon>
        <taxon>Sphingomonas</taxon>
    </lineage>
</organism>
<dbReference type="EMBL" id="LDTC01000109">
    <property type="protein sequence ID" value="KTW10056.1"/>
    <property type="molecule type" value="Genomic_DNA"/>
</dbReference>
<dbReference type="Proteomes" id="UP000074410">
    <property type="component" value="Unassembled WGS sequence"/>
</dbReference>
<gene>
    <name evidence="1" type="ORF">NS258_13645</name>
</gene>
<proteinExistence type="predicted"/>
<sequence>MADGRRTSADSIRQRLLDIARAEGRIHQVVLVRYALERLLYRLSISAHRNRFALKGGMLVTQWIDGGNRETRDADFLGFGDSAIDALRATFAEIMATPAADALEFDINALRADQIREGMDYEGVRLRTTAHLERTRIPVTIDIGFGDAVAPKLEPMNYPSLLGMEEPSIQAYPPAAVIAEKFQAMVALGAINGRMKDYHDLWAIPSAIEVLPADLDAAIAATFDRRKTAIPQNRPEGLSPAFVEDAAKQRQWRNYTDSIGLDGVTLAEVVEVVWGLVGPSCTRLNSANAGG</sequence>
<comment type="caution">
    <text evidence="1">The sequence shown here is derived from an EMBL/GenBank/DDBJ whole genome shotgun (WGS) entry which is preliminary data.</text>
</comment>
<accession>A0A147J670</accession>
<dbReference type="PATRIC" id="fig|33051.5.peg.205"/>
<evidence type="ECO:0000313" key="1">
    <source>
        <dbReference type="EMBL" id="KTW10056.1"/>
    </source>
</evidence>
<dbReference type="InterPro" id="IPR014942">
    <property type="entry name" value="AbiEii"/>
</dbReference>